<name>A0A2T5VER1_9HYPH</name>
<evidence type="ECO:0000256" key="8">
    <source>
        <dbReference type="ARBA" id="ARBA00022741"/>
    </source>
</evidence>
<evidence type="ECO:0000256" key="4">
    <source>
        <dbReference type="ARBA" id="ARBA00022475"/>
    </source>
</evidence>
<dbReference type="InterPro" id="IPR013767">
    <property type="entry name" value="PAS_fold"/>
</dbReference>
<dbReference type="SUPFAM" id="SSF47384">
    <property type="entry name" value="Homodimeric domain of signal transducing histidine kinase"/>
    <property type="match status" value="1"/>
</dbReference>
<evidence type="ECO:0000256" key="6">
    <source>
        <dbReference type="ARBA" id="ARBA00022679"/>
    </source>
</evidence>
<evidence type="ECO:0000259" key="16">
    <source>
        <dbReference type="PROSITE" id="PS50113"/>
    </source>
</evidence>
<dbReference type="InterPro" id="IPR000014">
    <property type="entry name" value="PAS"/>
</dbReference>
<feature type="transmembrane region" description="Helical" evidence="13">
    <location>
        <begin position="12"/>
        <end position="36"/>
    </location>
</feature>
<evidence type="ECO:0000256" key="13">
    <source>
        <dbReference type="SAM" id="Phobius"/>
    </source>
</evidence>
<keyword evidence="18" id="KW-1185">Reference proteome</keyword>
<keyword evidence="11 13" id="KW-1133">Transmembrane helix</keyword>
<dbReference type="InterPro" id="IPR001610">
    <property type="entry name" value="PAC"/>
</dbReference>
<keyword evidence="10" id="KW-0067">ATP-binding</keyword>
<dbReference type="GO" id="GO:0005524">
    <property type="term" value="F:ATP binding"/>
    <property type="evidence" value="ECO:0007669"/>
    <property type="project" value="UniProtKB-KW"/>
</dbReference>
<evidence type="ECO:0000256" key="7">
    <source>
        <dbReference type="ARBA" id="ARBA00022692"/>
    </source>
</evidence>
<evidence type="ECO:0000256" key="1">
    <source>
        <dbReference type="ARBA" id="ARBA00000085"/>
    </source>
</evidence>
<dbReference type="NCBIfam" id="TIGR00229">
    <property type="entry name" value="sensory_box"/>
    <property type="match status" value="1"/>
</dbReference>
<evidence type="ECO:0000256" key="11">
    <source>
        <dbReference type="ARBA" id="ARBA00022989"/>
    </source>
</evidence>
<dbReference type="InterPro" id="IPR036097">
    <property type="entry name" value="HisK_dim/P_sf"/>
</dbReference>
<dbReference type="SMART" id="SM00086">
    <property type="entry name" value="PAC"/>
    <property type="match status" value="1"/>
</dbReference>
<dbReference type="CDD" id="cd00082">
    <property type="entry name" value="HisKA"/>
    <property type="match status" value="1"/>
</dbReference>
<keyword evidence="7 13" id="KW-0812">Transmembrane</keyword>
<evidence type="ECO:0000256" key="3">
    <source>
        <dbReference type="ARBA" id="ARBA00012438"/>
    </source>
</evidence>
<accession>A0A2T5VER1</accession>
<keyword evidence="8" id="KW-0547">Nucleotide-binding</keyword>
<dbReference type="PROSITE" id="PS50113">
    <property type="entry name" value="PAC"/>
    <property type="match status" value="1"/>
</dbReference>
<dbReference type="PANTHER" id="PTHR43065">
    <property type="entry name" value="SENSOR HISTIDINE KINASE"/>
    <property type="match status" value="1"/>
</dbReference>
<dbReference type="Gene3D" id="1.10.287.130">
    <property type="match status" value="1"/>
</dbReference>
<dbReference type="CDD" id="cd00130">
    <property type="entry name" value="PAS"/>
    <property type="match status" value="1"/>
</dbReference>
<sequence length="733" mass="81211">MKPSDLSWKETLAAAVSFYLIIAIPILLVLIVLHWADSYTERGQWAARQMSSLRIASDALLTPVREAANDLSLLAEQAAYDPGGWQPNGELAFDFARFARHRGIYDQIRLLGPDGMERLRVNHRDAETRIVPADELQDKAHRPYFTKGIQLSAGDVYLSRFDLNIENGRIETPHRPTMRLAQVVFGPSGKKLGLLVLNLDGEKILQLLAHRDRNSDLGYWLVNPQGYWLYNEDPSLSWGFQLSRNTTISNVDGLGKLLDRPIGGILEVPAGQFAFNRIFLNSHGASPGLVDDIERNIVSEEPYWILLTVVRQEQLYANSRARLEIMSVVIAVFLVALVPVAFLWGGWRGRTERDKLRASIYARVIEQSDELVFVTTPDTAIQFANPAVERKTGYSRAEIIGRTPRLFQSDEQSEGFYASVWQRARTRQHVRALWINRRKDGTLFYESKNVSALTDKAGRLTHLVSVGRDVSDEHERQEREMRLVDQLSAQLSHHFNNLLGPIINYAELAADTAEENAQSGIRADIEKVLSGANRLRDVLGKISAMSLGSQLSQGVLAVGPVVRGLLNIERTTLPGDIALSIDLETGMDEVGVEFDDLALILSELISNARDAISGGGEILLSAKRLVLDGDAYCSTCGELLNGTFVDISVSDTGRGMTASELKHAFDPFYSTKQSSKLVGETLGIGLSRVRNRAHANGGHVIIETEEGRGTTVHVYCPVLEIGNGKGPSKETWP</sequence>
<dbReference type="Pfam" id="PF21623">
    <property type="entry name" value="HK_sensor_dom_bact"/>
    <property type="match status" value="1"/>
</dbReference>
<proteinExistence type="predicted"/>
<evidence type="ECO:0000313" key="18">
    <source>
        <dbReference type="Proteomes" id="UP000244081"/>
    </source>
</evidence>
<dbReference type="InterPro" id="IPR000700">
    <property type="entry name" value="PAS-assoc_C"/>
</dbReference>
<evidence type="ECO:0000256" key="2">
    <source>
        <dbReference type="ARBA" id="ARBA00004651"/>
    </source>
</evidence>
<dbReference type="SUPFAM" id="SSF103190">
    <property type="entry name" value="Sensory domain-like"/>
    <property type="match status" value="2"/>
</dbReference>
<feature type="domain" description="PAC" evidence="16">
    <location>
        <begin position="428"/>
        <end position="482"/>
    </location>
</feature>
<evidence type="ECO:0000256" key="9">
    <source>
        <dbReference type="ARBA" id="ARBA00022777"/>
    </source>
</evidence>
<dbReference type="GO" id="GO:0006355">
    <property type="term" value="P:regulation of DNA-templated transcription"/>
    <property type="evidence" value="ECO:0007669"/>
    <property type="project" value="InterPro"/>
</dbReference>
<dbReference type="Gene3D" id="3.30.450.20">
    <property type="entry name" value="PAS domain"/>
    <property type="match status" value="3"/>
</dbReference>
<evidence type="ECO:0000256" key="5">
    <source>
        <dbReference type="ARBA" id="ARBA00022553"/>
    </source>
</evidence>
<evidence type="ECO:0000313" key="17">
    <source>
        <dbReference type="EMBL" id="PTW62237.1"/>
    </source>
</evidence>
<keyword evidence="9" id="KW-0418">Kinase</keyword>
<evidence type="ECO:0000259" key="15">
    <source>
        <dbReference type="PROSITE" id="PS50112"/>
    </source>
</evidence>
<dbReference type="EC" id="2.7.13.3" evidence="3"/>
<dbReference type="InterPro" id="IPR004358">
    <property type="entry name" value="Sig_transdc_His_kin-like_C"/>
</dbReference>
<organism evidence="17 18">
    <name type="scientific">Breoghania corrubedonensis</name>
    <dbReference type="NCBI Taxonomy" id="665038"/>
    <lineage>
        <taxon>Bacteria</taxon>
        <taxon>Pseudomonadati</taxon>
        <taxon>Pseudomonadota</taxon>
        <taxon>Alphaproteobacteria</taxon>
        <taxon>Hyphomicrobiales</taxon>
        <taxon>Stappiaceae</taxon>
        <taxon>Breoghania</taxon>
    </lineage>
</organism>
<evidence type="ECO:0000259" key="14">
    <source>
        <dbReference type="PROSITE" id="PS50109"/>
    </source>
</evidence>
<dbReference type="InterPro" id="IPR005467">
    <property type="entry name" value="His_kinase_dom"/>
</dbReference>
<protein>
    <recommendedName>
        <fullName evidence="3">histidine kinase</fullName>
        <ecNumber evidence="3">2.7.13.3</ecNumber>
    </recommendedName>
</protein>
<reference evidence="17 18" key="1">
    <citation type="submission" date="2018-04" db="EMBL/GenBank/DDBJ databases">
        <title>Genomic Encyclopedia of Archaeal and Bacterial Type Strains, Phase II (KMG-II): from individual species to whole genera.</title>
        <authorList>
            <person name="Goeker M."/>
        </authorList>
    </citation>
    <scope>NUCLEOTIDE SEQUENCE [LARGE SCALE GENOMIC DNA]</scope>
    <source>
        <strain evidence="17 18">DSM 23382</strain>
    </source>
</reference>
<dbReference type="PANTHER" id="PTHR43065:SF42">
    <property type="entry name" value="TWO-COMPONENT SENSOR PPRA"/>
    <property type="match status" value="1"/>
</dbReference>
<dbReference type="SUPFAM" id="SSF55874">
    <property type="entry name" value="ATPase domain of HSP90 chaperone/DNA topoisomerase II/histidine kinase"/>
    <property type="match status" value="1"/>
</dbReference>
<feature type="domain" description="PAS" evidence="15">
    <location>
        <begin position="357"/>
        <end position="403"/>
    </location>
</feature>
<keyword evidence="5" id="KW-0597">Phosphoprotein</keyword>
<dbReference type="InterPro" id="IPR036890">
    <property type="entry name" value="HATPase_C_sf"/>
</dbReference>
<dbReference type="GO" id="GO:0005886">
    <property type="term" value="C:plasma membrane"/>
    <property type="evidence" value="ECO:0007669"/>
    <property type="project" value="UniProtKB-SubCell"/>
</dbReference>
<keyword evidence="13" id="KW-0472">Membrane</keyword>
<dbReference type="SUPFAM" id="SSF55785">
    <property type="entry name" value="PYP-like sensor domain (PAS domain)"/>
    <property type="match status" value="1"/>
</dbReference>
<evidence type="ECO:0000256" key="10">
    <source>
        <dbReference type="ARBA" id="ARBA00022840"/>
    </source>
</evidence>
<dbReference type="InterPro" id="IPR048760">
    <property type="entry name" value="VP0354-like_sensor_dom"/>
</dbReference>
<dbReference type="EMBL" id="QAYG01000001">
    <property type="protein sequence ID" value="PTW62237.1"/>
    <property type="molecule type" value="Genomic_DNA"/>
</dbReference>
<dbReference type="Gene3D" id="3.30.565.10">
    <property type="entry name" value="Histidine kinase-like ATPase, C-terminal domain"/>
    <property type="match status" value="1"/>
</dbReference>
<dbReference type="PROSITE" id="PS50109">
    <property type="entry name" value="HIS_KIN"/>
    <property type="match status" value="1"/>
</dbReference>
<feature type="domain" description="Histidine kinase" evidence="14">
    <location>
        <begin position="490"/>
        <end position="720"/>
    </location>
</feature>
<dbReference type="InterPro" id="IPR003594">
    <property type="entry name" value="HATPase_dom"/>
</dbReference>
<dbReference type="PROSITE" id="PS50112">
    <property type="entry name" value="PAS"/>
    <property type="match status" value="1"/>
</dbReference>
<dbReference type="Pfam" id="PF00989">
    <property type="entry name" value="PAS"/>
    <property type="match status" value="1"/>
</dbReference>
<dbReference type="PRINTS" id="PR00344">
    <property type="entry name" value="BCTRLSENSOR"/>
</dbReference>
<keyword evidence="4" id="KW-1003">Cell membrane</keyword>
<dbReference type="InterPro" id="IPR029151">
    <property type="entry name" value="Sensor-like_sf"/>
</dbReference>
<dbReference type="InterPro" id="IPR035965">
    <property type="entry name" value="PAS-like_dom_sf"/>
</dbReference>
<dbReference type="SMART" id="SM00091">
    <property type="entry name" value="PAS"/>
    <property type="match status" value="1"/>
</dbReference>
<comment type="catalytic activity">
    <reaction evidence="1">
        <text>ATP + protein L-histidine = ADP + protein N-phospho-L-histidine.</text>
        <dbReference type="EC" id="2.7.13.3"/>
    </reaction>
</comment>
<dbReference type="GO" id="GO:0000155">
    <property type="term" value="F:phosphorelay sensor kinase activity"/>
    <property type="evidence" value="ECO:0007669"/>
    <property type="project" value="InterPro"/>
</dbReference>
<keyword evidence="12" id="KW-0902">Two-component regulatory system</keyword>
<keyword evidence="6" id="KW-0808">Transferase</keyword>
<dbReference type="SMART" id="SM00387">
    <property type="entry name" value="HATPase_c"/>
    <property type="match status" value="1"/>
</dbReference>
<dbReference type="Pfam" id="PF02518">
    <property type="entry name" value="HATPase_c"/>
    <property type="match status" value="1"/>
</dbReference>
<comment type="subcellular location">
    <subcellularLocation>
        <location evidence="2">Cell membrane</location>
        <topology evidence="2">Multi-pass membrane protein</topology>
    </subcellularLocation>
</comment>
<dbReference type="Proteomes" id="UP000244081">
    <property type="component" value="Unassembled WGS sequence"/>
</dbReference>
<dbReference type="InterPro" id="IPR003661">
    <property type="entry name" value="HisK_dim/P_dom"/>
</dbReference>
<gene>
    <name evidence="17" type="ORF">C8N35_101275</name>
</gene>
<feature type="transmembrane region" description="Helical" evidence="13">
    <location>
        <begin position="325"/>
        <end position="347"/>
    </location>
</feature>
<dbReference type="AlphaFoldDB" id="A0A2T5VER1"/>
<comment type="caution">
    <text evidence="17">The sequence shown here is derived from an EMBL/GenBank/DDBJ whole genome shotgun (WGS) entry which is preliminary data.</text>
</comment>
<evidence type="ECO:0000256" key="12">
    <source>
        <dbReference type="ARBA" id="ARBA00023012"/>
    </source>
</evidence>
<dbReference type="RefSeq" id="WP_170121984.1">
    <property type="nucleotide sequence ID" value="NZ_QAYG01000001.1"/>
</dbReference>